<evidence type="ECO:0000256" key="5">
    <source>
        <dbReference type="ARBA" id="ARBA00022755"/>
    </source>
</evidence>
<dbReference type="SUPFAM" id="SSF56104">
    <property type="entry name" value="SAICAR synthase-like"/>
    <property type="match status" value="1"/>
</dbReference>
<dbReference type="EC" id="6.3.2.6" evidence="2"/>
<comment type="catalytic activity">
    <reaction evidence="7">
        <text>5-amino-1-(5-phospho-D-ribosyl)imidazole-4-carboxylate + L-aspartate + ATP = (2S)-2-[5-amino-1-(5-phospho-beta-D-ribosyl)imidazole-4-carboxamido]succinate + ADP + phosphate + 2 H(+)</text>
        <dbReference type="Rhea" id="RHEA:22628"/>
        <dbReference type="ChEBI" id="CHEBI:15378"/>
        <dbReference type="ChEBI" id="CHEBI:29991"/>
        <dbReference type="ChEBI" id="CHEBI:30616"/>
        <dbReference type="ChEBI" id="CHEBI:43474"/>
        <dbReference type="ChEBI" id="CHEBI:58443"/>
        <dbReference type="ChEBI" id="CHEBI:77657"/>
        <dbReference type="ChEBI" id="CHEBI:456216"/>
        <dbReference type="EC" id="6.3.2.6"/>
    </reaction>
</comment>
<name>A0A3Q9BKR6_9LACT</name>
<keyword evidence="6" id="KW-0067">ATP-binding</keyword>
<comment type="pathway">
    <text evidence="1">Purine metabolism; IMP biosynthesis via de novo pathway; 5-amino-1-(5-phospho-D-ribosyl)imidazole-4-carboxamide from 5-amino-1-(5-phospho-D-ribosyl)imidazole-4-carboxylate: step 1/2.</text>
</comment>
<evidence type="ECO:0000256" key="1">
    <source>
        <dbReference type="ARBA" id="ARBA00004672"/>
    </source>
</evidence>
<dbReference type="Gene3D" id="3.30.200.20">
    <property type="entry name" value="Phosphorylase Kinase, domain 1"/>
    <property type="match status" value="1"/>
</dbReference>
<dbReference type="GO" id="GO:0006189">
    <property type="term" value="P:'de novo' IMP biosynthetic process"/>
    <property type="evidence" value="ECO:0007669"/>
    <property type="project" value="UniProtKB-UniPathway"/>
</dbReference>
<evidence type="ECO:0000256" key="6">
    <source>
        <dbReference type="ARBA" id="ARBA00022840"/>
    </source>
</evidence>
<keyword evidence="4" id="KW-0547">Nucleotide-binding</keyword>
<evidence type="ECO:0000313" key="9">
    <source>
        <dbReference type="EMBL" id="AZP04706.1"/>
    </source>
</evidence>
<dbReference type="GO" id="GO:0004639">
    <property type="term" value="F:phosphoribosylaminoimidazolesuccinocarboxamide synthase activity"/>
    <property type="evidence" value="ECO:0007669"/>
    <property type="project" value="UniProtKB-EC"/>
</dbReference>
<dbReference type="GO" id="GO:0005524">
    <property type="term" value="F:ATP binding"/>
    <property type="evidence" value="ECO:0007669"/>
    <property type="project" value="UniProtKB-KW"/>
</dbReference>
<dbReference type="RefSeq" id="WP_126110377.1">
    <property type="nucleotide sequence ID" value="NZ_CP034465.1"/>
</dbReference>
<dbReference type="PANTHER" id="PTHR43599">
    <property type="entry name" value="MULTIFUNCTIONAL PROTEIN ADE2"/>
    <property type="match status" value="1"/>
</dbReference>
<dbReference type="OrthoDB" id="9801549at2"/>
<evidence type="ECO:0000256" key="4">
    <source>
        <dbReference type="ARBA" id="ARBA00022741"/>
    </source>
</evidence>
<keyword evidence="5" id="KW-0658">Purine biosynthesis</keyword>
<evidence type="ECO:0000256" key="7">
    <source>
        <dbReference type="ARBA" id="ARBA00048475"/>
    </source>
</evidence>
<keyword evidence="3" id="KW-0436">Ligase</keyword>
<accession>A0A3Q9BKR6</accession>
<feature type="domain" description="SAICAR synthetase/ADE2 N-terminal" evidence="8">
    <location>
        <begin position="4"/>
        <end position="214"/>
    </location>
</feature>
<sequence>MERIYKGKTKDVFVTEDGTIRLFFKDDMTGKDGVFDPGENQVGLIVDGSGRSGLAASKYFFEILEREGIPTHYLESNLEAKTMDVKKAVMFGKGLEVICRFKAYGSFVRRYGEYVQTGEDLNGYVEMTIKDDERQDPIINEDALVLLGILKEGEYDFIKEKTQQIANRIRKELASKDLELYDIKLEFGRLENSNDIILIDELSGGNMRIFKGEESIHPLDLETYLLA</sequence>
<reference evidence="10" key="1">
    <citation type="submission" date="2018-12" db="EMBL/GenBank/DDBJ databases">
        <title>Complete genome sequencing of Jeotgalibaca sp. H21T32.</title>
        <authorList>
            <person name="Bae J.-W."/>
            <person name="Lee S.-Y."/>
        </authorList>
    </citation>
    <scope>NUCLEOTIDE SEQUENCE [LARGE SCALE GENOMIC DNA]</scope>
    <source>
        <strain evidence="10">H21T32</strain>
    </source>
</reference>
<dbReference type="PANTHER" id="PTHR43599:SF3">
    <property type="entry name" value="SI:DKEY-6E2.2"/>
    <property type="match status" value="1"/>
</dbReference>
<evidence type="ECO:0000256" key="2">
    <source>
        <dbReference type="ARBA" id="ARBA00012217"/>
    </source>
</evidence>
<gene>
    <name evidence="9" type="ORF">EJN90_08695</name>
</gene>
<dbReference type="InterPro" id="IPR050089">
    <property type="entry name" value="SAICAR_synthetase"/>
</dbReference>
<protein>
    <recommendedName>
        <fullName evidence="2">phosphoribosylaminoimidazolesuccinocarboxamide synthase</fullName>
        <ecNumber evidence="2">6.3.2.6</ecNumber>
    </recommendedName>
</protein>
<evidence type="ECO:0000256" key="3">
    <source>
        <dbReference type="ARBA" id="ARBA00022598"/>
    </source>
</evidence>
<organism evidence="9 10">
    <name type="scientific">Jeotgalibaca ciconiae</name>
    <dbReference type="NCBI Taxonomy" id="2496265"/>
    <lineage>
        <taxon>Bacteria</taxon>
        <taxon>Bacillati</taxon>
        <taxon>Bacillota</taxon>
        <taxon>Bacilli</taxon>
        <taxon>Lactobacillales</taxon>
        <taxon>Carnobacteriaceae</taxon>
        <taxon>Jeotgalibaca</taxon>
    </lineage>
</organism>
<proteinExistence type="predicted"/>
<evidence type="ECO:0000313" key="10">
    <source>
        <dbReference type="Proteomes" id="UP000273326"/>
    </source>
</evidence>
<dbReference type="InterPro" id="IPR028923">
    <property type="entry name" value="SAICAR_synt/ADE2_N"/>
</dbReference>
<dbReference type="EMBL" id="CP034465">
    <property type="protein sequence ID" value="AZP04706.1"/>
    <property type="molecule type" value="Genomic_DNA"/>
</dbReference>
<dbReference type="KEGG" id="jeh:EJN90_08695"/>
<dbReference type="Proteomes" id="UP000273326">
    <property type="component" value="Chromosome"/>
</dbReference>
<evidence type="ECO:0000259" key="8">
    <source>
        <dbReference type="Pfam" id="PF01259"/>
    </source>
</evidence>
<keyword evidence="10" id="KW-1185">Reference proteome</keyword>
<dbReference type="Gene3D" id="3.30.470.20">
    <property type="entry name" value="ATP-grasp fold, B domain"/>
    <property type="match status" value="1"/>
</dbReference>
<dbReference type="Pfam" id="PF01259">
    <property type="entry name" value="SAICAR_synt"/>
    <property type="match status" value="1"/>
</dbReference>
<dbReference type="AlphaFoldDB" id="A0A3Q9BKR6"/>
<dbReference type="UniPathway" id="UPA00074">
    <property type="reaction ID" value="UER00131"/>
</dbReference>